<dbReference type="AlphaFoldDB" id="A0AAE5AHH9"/>
<accession>A0AAE5AHH9</accession>
<name>A0AAE5AHH9_9RICK</name>
<comment type="caution">
    <text evidence="1">The sequence shown here is derived from an EMBL/GenBank/DDBJ whole genome shotgun (WGS) entry which is preliminary data.</text>
</comment>
<proteinExistence type="predicted"/>
<dbReference type="EMBL" id="JARGYU010000001">
    <property type="protein sequence ID" value="MDZ5761133.1"/>
    <property type="molecule type" value="Genomic_DNA"/>
</dbReference>
<keyword evidence="2" id="KW-1185">Reference proteome</keyword>
<dbReference type="Pfam" id="PF20551">
    <property type="entry name" value="DUF6765"/>
    <property type="match status" value="1"/>
</dbReference>
<protein>
    <submittedName>
        <fullName evidence="1">Uncharacterized protein</fullName>
    </submittedName>
</protein>
<dbReference type="InterPro" id="IPR046653">
    <property type="entry name" value="DUF6765"/>
</dbReference>
<evidence type="ECO:0000313" key="2">
    <source>
        <dbReference type="Proteomes" id="UP001289135"/>
    </source>
</evidence>
<dbReference type="RefSeq" id="WP_322498557.1">
    <property type="nucleotide sequence ID" value="NZ_JARGYU010000001.1"/>
</dbReference>
<reference evidence="1" key="1">
    <citation type="submission" date="2023-02" db="EMBL/GenBank/DDBJ databases">
        <title>Host association and intracellularity evolved multiple times independently in the Rickettsiales.</title>
        <authorList>
            <person name="Castelli M."/>
            <person name="Nardi T."/>
            <person name="Gammuto L."/>
            <person name="Bellinzona G."/>
            <person name="Sabaneyeva E."/>
            <person name="Potekhin A."/>
            <person name="Serra V."/>
            <person name="Petroni G."/>
            <person name="Sassera D."/>
        </authorList>
    </citation>
    <scope>NUCLEOTIDE SEQUENCE</scope>
    <source>
        <strain evidence="1">USBL-36I1</strain>
    </source>
</reference>
<sequence length="363" mass="43448">MDVEFHYYINFLVASAAGFNPEEAYTIAYSSQYVDDNTELIAVLDETCKDYCKNIYWSQPTQVYKLDVKSKIIDQIYLTTHFIPGSWKKASKLRLDKMVNLLTVTPNSHIAQSILKKALINRNLYRIGIASHAYCDTWAHQNFVGRHDAYNICNKLSYHIAPYLNKKLLAIGHIEVLDNPDLINKCWIDSRLEKYHINNKKRFYNAAYCLYIQYRRHYFYDYRKSDSYKKDKKWSELSIWLKKIITTESIDHRYDMYNQSVKILYNTSLREYDNLDWKVRCLKKISHYSISNISNSIKNNITNITNITSSFSELYNDWQNIAITNNKIYCWYNRHYTNDDWYHFQEAARDHINYAWNIIENRI</sequence>
<gene>
    <name evidence="1" type="ORF">Lyticum_00300</name>
</gene>
<organism evidence="1 2">
    <name type="scientific">Lyticum sinuosum</name>
    <dbReference type="NCBI Taxonomy" id="1332059"/>
    <lineage>
        <taxon>Bacteria</taxon>
        <taxon>Pseudomonadati</taxon>
        <taxon>Pseudomonadota</taxon>
        <taxon>Alphaproteobacteria</taxon>
        <taxon>Rickettsiales</taxon>
        <taxon>Lyticum</taxon>
    </lineage>
</organism>
<dbReference type="Proteomes" id="UP001289135">
    <property type="component" value="Unassembled WGS sequence"/>
</dbReference>
<evidence type="ECO:0000313" key="1">
    <source>
        <dbReference type="EMBL" id="MDZ5761133.1"/>
    </source>
</evidence>